<keyword evidence="2" id="KW-0808">Transferase</keyword>
<organism evidence="2">
    <name type="scientific">Faucicola osloensis</name>
    <name type="common">Moraxella osloensis</name>
    <dbReference type="NCBI Taxonomy" id="34062"/>
    <lineage>
        <taxon>Bacteria</taxon>
        <taxon>Pseudomonadati</taxon>
        <taxon>Pseudomonadota</taxon>
        <taxon>Gammaproteobacteria</taxon>
        <taxon>Moraxellales</taxon>
        <taxon>Moraxellaceae</taxon>
        <taxon>Faucicola</taxon>
    </lineage>
</organism>
<dbReference type="AlphaFoldDB" id="A0A6P1KBI8"/>
<accession>A0A6P1KBI8</accession>
<dbReference type="Pfam" id="PF13673">
    <property type="entry name" value="Acetyltransf_10"/>
    <property type="match status" value="1"/>
</dbReference>
<dbReference type="PROSITE" id="PS51186">
    <property type="entry name" value="GNAT"/>
    <property type="match status" value="1"/>
</dbReference>
<dbReference type="EMBL" id="CP047226">
    <property type="protein sequence ID" value="QHG09449.1"/>
    <property type="molecule type" value="Genomic_DNA"/>
</dbReference>
<reference evidence="2" key="1">
    <citation type="journal article" date="2020" name="Microbiol. Resour. Announc.">
        <title>Complete Genome Sequence of Moraxella osloensis Strain YV1, Isolated from an Australian Wastewater Treatment Plant.</title>
        <authorList>
            <person name="Batinovic S."/>
            <person name="Rice D.T.F."/>
            <person name="Seviour R.J."/>
            <person name="Petrovski S."/>
        </authorList>
    </citation>
    <scope>NUCLEOTIDE SEQUENCE</scope>
    <source>
        <strain evidence="2">YV1</strain>
    </source>
</reference>
<dbReference type="SUPFAM" id="SSF55729">
    <property type="entry name" value="Acyl-CoA N-acyltransferases (Nat)"/>
    <property type="match status" value="1"/>
</dbReference>
<dbReference type="InterPro" id="IPR016181">
    <property type="entry name" value="Acyl_CoA_acyltransferase"/>
</dbReference>
<dbReference type="Gene3D" id="3.40.630.30">
    <property type="match status" value="1"/>
</dbReference>
<gene>
    <name evidence="2" type="ORF">GSF12_05830</name>
</gene>
<dbReference type="GO" id="GO:0016747">
    <property type="term" value="F:acyltransferase activity, transferring groups other than amino-acyl groups"/>
    <property type="evidence" value="ECO:0007669"/>
    <property type="project" value="InterPro"/>
</dbReference>
<protein>
    <submittedName>
        <fullName evidence="2">GNAT family N-acetyltransferase</fullName>
    </submittedName>
</protein>
<dbReference type="CDD" id="cd04301">
    <property type="entry name" value="NAT_SF"/>
    <property type="match status" value="1"/>
</dbReference>
<proteinExistence type="predicted"/>
<evidence type="ECO:0000259" key="1">
    <source>
        <dbReference type="PROSITE" id="PS51186"/>
    </source>
</evidence>
<name>A0A6P1KBI8_FAUOS</name>
<dbReference type="InterPro" id="IPR000182">
    <property type="entry name" value="GNAT_dom"/>
</dbReference>
<sequence length="153" mass="17745">MLTFKLNLLPQLSSQALHGIFKARCEVFVVEQHCAYPDIDDTDLVCWHLQGFIDNNLACYARIIPPDYHYLGYVAIGRVLTVDDFRGHHYGRDLMQKAIEICQQYYPSQPIFIAAQTYLIHFYQALGFCIQGDCYLEDGIEHVNMIWEVKHDA</sequence>
<feature type="domain" description="N-acetyltransferase" evidence="1">
    <location>
        <begin position="7"/>
        <end position="150"/>
    </location>
</feature>
<evidence type="ECO:0000313" key="2">
    <source>
        <dbReference type="EMBL" id="QHG09449.1"/>
    </source>
</evidence>